<keyword evidence="2" id="KW-0540">Nuclease</keyword>
<keyword evidence="3" id="KW-1185">Reference proteome</keyword>
<dbReference type="SUPFAM" id="SSF56219">
    <property type="entry name" value="DNase I-like"/>
    <property type="match status" value="1"/>
</dbReference>
<proteinExistence type="predicted"/>
<feature type="domain" description="Endonuclease/exonuclease/phosphatase" evidence="1">
    <location>
        <begin position="31"/>
        <end position="333"/>
    </location>
</feature>
<dbReference type="Gene3D" id="3.60.10.10">
    <property type="entry name" value="Endonuclease/exonuclease/phosphatase"/>
    <property type="match status" value="1"/>
</dbReference>
<organism evidence="2 3">
    <name type="scientific">Polaribacter haliotis</name>
    <dbReference type="NCBI Taxonomy" id="1888915"/>
    <lineage>
        <taxon>Bacteria</taxon>
        <taxon>Pseudomonadati</taxon>
        <taxon>Bacteroidota</taxon>
        <taxon>Flavobacteriia</taxon>
        <taxon>Flavobacteriales</taxon>
        <taxon>Flavobacteriaceae</taxon>
    </lineage>
</organism>
<reference evidence="2 3" key="1">
    <citation type="journal article" date="2016" name="Int. J. Syst. Evol. Microbiol.">
        <title>Polaribacter haliotis sp. nov., isolated from the gut of abalone Haliotis discus hannai.</title>
        <authorList>
            <person name="Kim Y.O."/>
            <person name="Park I.S."/>
            <person name="Park S."/>
            <person name="Nam B.H."/>
            <person name="Park J.M."/>
            <person name="Kim D.G."/>
            <person name="Yoon J.H."/>
        </authorList>
    </citation>
    <scope>NUCLEOTIDE SEQUENCE [LARGE SCALE GENOMIC DNA]</scope>
    <source>
        <strain evidence="2 3">KCTC 52418</strain>
    </source>
</reference>
<name>A0A7L8AHA7_9FLAO</name>
<dbReference type="Pfam" id="PF03372">
    <property type="entry name" value="Exo_endo_phos"/>
    <property type="match status" value="1"/>
</dbReference>
<dbReference type="InterPro" id="IPR005135">
    <property type="entry name" value="Endo/exonuclease/phosphatase"/>
</dbReference>
<dbReference type="AlphaFoldDB" id="A0A7L8AHA7"/>
<keyword evidence="2" id="KW-0255">Endonuclease</keyword>
<accession>A0A7L8AHA7</accession>
<dbReference type="OrthoDB" id="9794261at2"/>
<keyword evidence="2" id="KW-0378">Hydrolase</keyword>
<dbReference type="EMBL" id="CP061813">
    <property type="protein sequence ID" value="QOD61395.1"/>
    <property type="molecule type" value="Genomic_DNA"/>
</dbReference>
<dbReference type="PANTHER" id="PTHR41349">
    <property type="match status" value="1"/>
</dbReference>
<dbReference type="KEGG" id="phal:H9I45_02800"/>
<dbReference type="InterPro" id="IPR036691">
    <property type="entry name" value="Endo/exonu/phosph_ase_sf"/>
</dbReference>
<evidence type="ECO:0000313" key="2">
    <source>
        <dbReference type="EMBL" id="QOD61395.1"/>
    </source>
</evidence>
<sequence>MKTKIGIILLAFLLFNCQPESDNEQNVSFMAFNIYQEGTKVDDGFTHIKNVLLNVKPDVVGFTEVRNYSGDWTSKMQKALEENGVKYYRGYAGGDTSILSKYPIKNSNLTGKNSISKFKLEVNEKDIYVAVAHLDYTKYACYLPRGYYGGTPNWGEITNNKGELTPVKSVDSILSYNLSSKRDEQLKDFVSNLKDSEKPLILLGDFNEPSHLDWQEETKNLYDHNGLVVNWQNSLFLKDKGFVDVYREKYPNALKNPGFTWPSEMSKDVSTSWTPKADERDRIDFVYYLGEDISVENIAVVGSKNYFVRNKKSSENVENDVFLASDLSWPSDHKAVFATLIFKN</sequence>
<evidence type="ECO:0000259" key="1">
    <source>
        <dbReference type="Pfam" id="PF03372"/>
    </source>
</evidence>
<dbReference type="GO" id="GO:0004527">
    <property type="term" value="F:exonuclease activity"/>
    <property type="evidence" value="ECO:0007669"/>
    <property type="project" value="UniProtKB-KW"/>
</dbReference>
<dbReference type="PANTHER" id="PTHR41349:SF1">
    <property type="entry name" value="PROTEIN CBG08683"/>
    <property type="match status" value="1"/>
</dbReference>
<dbReference type="Proteomes" id="UP000516764">
    <property type="component" value="Chromosome"/>
</dbReference>
<gene>
    <name evidence="2" type="ORF">H9I45_02800</name>
</gene>
<evidence type="ECO:0000313" key="3">
    <source>
        <dbReference type="Proteomes" id="UP000516764"/>
    </source>
</evidence>
<dbReference type="RefSeq" id="WP_088353457.1">
    <property type="nucleotide sequence ID" value="NZ_CP061813.1"/>
</dbReference>
<protein>
    <submittedName>
        <fullName evidence="2">Endonuclease/exonuclease/phosphatase family protein</fullName>
    </submittedName>
</protein>
<dbReference type="GO" id="GO:0004519">
    <property type="term" value="F:endonuclease activity"/>
    <property type="evidence" value="ECO:0007669"/>
    <property type="project" value="UniProtKB-KW"/>
</dbReference>
<keyword evidence="2" id="KW-0269">Exonuclease</keyword>